<dbReference type="SUPFAM" id="SSF51735">
    <property type="entry name" value="NAD(P)-binding Rossmann-fold domains"/>
    <property type="match status" value="1"/>
</dbReference>
<dbReference type="OrthoDB" id="9810734at2"/>
<sequence>MNLSNNKILITGGASGIGLGLAERFIQENNIVIICGRRESVLNEVKTKFPSVITKVCDLSVEKERIALYEWISENHPDLNVLINNAGIQKWVSVTDADFYESMKSELTTNIEAPLHLTSLFIQLKSLTTVMNVTSGLAFSPFAKVPVYSATKAFFRSFTLSLRHLLKAKNIEVIEIIPPALNTDLGGIGLHDAHPSVSSFIESIFEQLKEGRSELTFGTSETRLNASAEDLRNHFNAMHPTM</sequence>
<evidence type="ECO:0000313" key="4">
    <source>
        <dbReference type="EMBL" id="SMO90081.1"/>
    </source>
</evidence>
<dbReference type="InterPro" id="IPR002347">
    <property type="entry name" value="SDR_fam"/>
</dbReference>
<keyword evidence="6" id="KW-1185">Reference proteome</keyword>
<organism evidence="4 5">
    <name type="scientific">Flavobacterium resistens</name>
    <dbReference type="NCBI Taxonomy" id="443612"/>
    <lineage>
        <taxon>Bacteria</taxon>
        <taxon>Pseudomonadati</taxon>
        <taxon>Bacteroidota</taxon>
        <taxon>Flavobacteriia</taxon>
        <taxon>Flavobacteriales</taxon>
        <taxon>Flavobacteriaceae</taxon>
        <taxon>Flavobacterium</taxon>
    </lineage>
</organism>
<dbReference type="RefSeq" id="WP_142452178.1">
    <property type="nucleotide sequence ID" value="NZ_FXTA01000006.1"/>
</dbReference>
<dbReference type="PANTHER" id="PTHR44196">
    <property type="entry name" value="DEHYDROGENASE/REDUCTASE SDR FAMILY MEMBER 7B"/>
    <property type="match status" value="1"/>
</dbReference>
<dbReference type="GO" id="GO:0016491">
    <property type="term" value="F:oxidoreductase activity"/>
    <property type="evidence" value="ECO:0007669"/>
    <property type="project" value="UniProtKB-KW"/>
</dbReference>
<dbReference type="EMBL" id="WKKG01000008">
    <property type="protein sequence ID" value="MRX69406.1"/>
    <property type="molecule type" value="Genomic_DNA"/>
</dbReference>
<accession>A0A521F378</accession>
<evidence type="ECO:0000256" key="1">
    <source>
        <dbReference type="ARBA" id="ARBA00006484"/>
    </source>
</evidence>
<reference evidence="4 5" key="1">
    <citation type="submission" date="2017-05" db="EMBL/GenBank/DDBJ databases">
        <authorList>
            <person name="Varghese N."/>
            <person name="Submissions S."/>
        </authorList>
    </citation>
    <scope>NUCLEOTIDE SEQUENCE [LARGE SCALE GENOMIC DNA]</scope>
    <source>
        <strain evidence="4 5">DSM 19382</strain>
    </source>
</reference>
<dbReference type="PRINTS" id="PR00081">
    <property type="entry name" value="GDHRDH"/>
</dbReference>
<dbReference type="PANTHER" id="PTHR44196:SF1">
    <property type="entry name" value="DEHYDROGENASE_REDUCTASE SDR FAMILY MEMBER 7B"/>
    <property type="match status" value="1"/>
</dbReference>
<evidence type="ECO:0000313" key="3">
    <source>
        <dbReference type="EMBL" id="MRX69406.1"/>
    </source>
</evidence>
<protein>
    <submittedName>
        <fullName evidence="3">SDR family NAD(P)-dependent oxidoreductase</fullName>
    </submittedName>
    <submittedName>
        <fullName evidence="4">Uncharacterized oxidoreductase</fullName>
    </submittedName>
</protein>
<dbReference type="AlphaFoldDB" id="A0A521F378"/>
<proteinExistence type="inferred from homology"/>
<evidence type="ECO:0000256" key="2">
    <source>
        <dbReference type="ARBA" id="ARBA00023002"/>
    </source>
</evidence>
<dbReference type="GO" id="GO:0016020">
    <property type="term" value="C:membrane"/>
    <property type="evidence" value="ECO:0007669"/>
    <property type="project" value="TreeGrafter"/>
</dbReference>
<dbReference type="Proteomes" id="UP000317289">
    <property type="component" value="Unassembled WGS sequence"/>
</dbReference>
<dbReference type="InterPro" id="IPR036291">
    <property type="entry name" value="NAD(P)-bd_dom_sf"/>
</dbReference>
<reference evidence="3 6" key="2">
    <citation type="submission" date="2019-11" db="EMBL/GenBank/DDBJ databases">
        <title>Flavobacterium resistens genome.</title>
        <authorList>
            <person name="Wilson V.M."/>
            <person name="Newman J.D."/>
        </authorList>
    </citation>
    <scope>NUCLEOTIDE SEQUENCE [LARGE SCALE GENOMIC DNA]</scope>
    <source>
        <strain evidence="3 6">DSM 19382</strain>
    </source>
</reference>
<gene>
    <name evidence="3" type="ORF">GJU42_15645</name>
    <name evidence="4" type="ORF">SAMN06265349_106104</name>
</gene>
<evidence type="ECO:0000313" key="5">
    <source>
        <dbReference type="Proteomes" id="UP000317289"/>
    </source>
</evidence>
<dbReference type="Gene3D" id="3.40.50.720">
    <property type="entry name" value="NAD(P)-binding Rossmann-like Domain"/>
    <property type="match status" value="1"/>
</dbReference>
<comment type="similarity">
    <text evidence="1">Belongs to the short-chain dehydrogenases/reductases (SDR) family.</text>
</comment>
<keyword evidence="2" id="KW-0560">Oxidoreductase</keyword>
<dbReference type="EMBL" id="FXTA01000006">
    <property type="protein sequence ID" value="SMO90081.1"/>
    <property type="molecule type" value="Genomic_DNA"/>
</dbReference>
<name>A0A521F378_9FLAO</name>
<dbReference type="Pfam" id="PF00106">
    <property type="entry name" value="adh_short"/>
    <property type="match status" value="1"/>
</dbReference>
<dbReference type="Proteomes" id="UP000468990">
    <property type="component" value="Unassembled WGS sequence"/>
</dbReference>
<evidence type="ECO:0000313" key="6">
    <source>
        <dbReference type="Proteomes" id="UP000468990"/>
    </source>
</evidence>